<evidence type="ECO:0000256" key="1">
    <source>
        <dbReference type="ARBA" id="ARBA00010638"/>
    </source>
</evidence>
<comment type="similarity">
    <text evidence="1 5">Belongs to the 5-formyltetrahydrofolate cyclo-ligase family.</text>
</comment>
<feature type="binding site" evidence="4">
    <location>
        <position position="59"/>
    </location>
    <ligand>
        <name>substrate</name>
    </ligand>
</feature>
<keyword evidence="7" id="KW-1185">Reference proteome</keyword>
<dbReference type="InterPro" id="IPR024185">
    <property type="entry name" value="FTHF_cligase-like_sf"/>
</dbReference>
<dbReference type="GO" id="GO:0035999">
    <property type="term" value="P:tetrahydrofolate interconversion"/>
    <property type="evidence" value="ECO:0007669"/>
    <property type="project" value="TreeGrafter"/>
</dbReference>
<comment type="catalytic activity">
    <reaction evidence="5">
        <text>(6S)-5-formyl-5,6,7,8-tetrahydrofolate + ATP = (6R)-5,10-methenyltetrahydrofolate + ADP + phosphate</text>
        <dbReference type="Rhea" id="RHEA:10488"/>
        <dbReference type="ChEBI" id="CHEBI:30616"/>
        <dbReference type="ChEBI" id="CHEBI:43474"/>
        <dbReference type="ChEBI" id="CHEBI:57455"/>
        <dbReference type="ChEBI" id="CHEBI:57457"/>
        <dbReference type="ChEBI" id="CHEBI:456216"/>
        <dbReference type="EC" id="6.3.3.2"/>
    </reaction>
</comment>
<dbReference type="GO" id="GO:0009396">
    <property type="term" value="P:folic acid-containing compound biosynthetic process"/>
    <property type="evidence" value="ECO:0007669"/>
    <property type="project" value="TreeGrafter"/>
</dbReference>
<evidence type="ECO:0000256" key="4">
    <source>
        <dbReference type="PIRSR" id="PIRSR006806-1"/>
    </source>
</evidence>
<keyword evidence="2 4" id="KW-0547">Nucleotide-binding</keyword>
<name>A0A3A3FN04_9BURK</name>
<dbReference type="GO" id="GO:0046872">
    <property type="term" value="F:metal ion binding"/>
    <property type="evidence" value="ECO:0007669"/>
    <property type="project" value="UniProtKB-KW"/>
</dbReference>
<feature type="binding site" evidence="4">
    <location>
        <begin position="8"/>
        <end position="12"/>
    </location>
    <ligand>
        <name>ATP</name>
        <dbReference type="ChEBI" id="CHEBI:30616"/>
    </ligand>
</feature>
<protein>
    <recommendedName>
        <fullName evidence="5">5-formyltetrahydrofolate cyclo-ligase</fullName>
        <ecNumber evidence="5">6.3.3.2</ecNumber>
    </recommendedName>
</protein>
<evidence type="ECO:0000256" key="2">
    <source>
        <dbReference type="ARBA" id="ARBA00022741"/>
    </source>
</evidence>
<evidence type="ECO:0000256" key="5">
    <source>
        <dbReference type="RuleBase" id="RU361279"/>
    </source>
</evidence>
<keyword evidence="5" id="KW-0460">Magnesium</keyword>
<dbReference type="Gene3D" id="3.40.50.10420">
    <property type="entry name" value="NagB/RpiA/CoA transferase-like"/>
    <property type="match status" value="1"/>
</dbReference>
<dbReference type="PIRSF" id="PIRSF006806">
    <property type="entry name" value="FTHF_cligase"/>
    <property type="match status" value="1"/>
</dbReference>
<dbReference type="SUPFAM" id="SSF100950">
    <property type="entry name" value="NagB/RpiA/CoA transferase-like"/>
    <property type="match status" value="1"/>
</dbReference>
<reference evidence="7" key="1">
    <citation type="submission" date="2018-09" db="EMBL/GenBank/DDBJ databases">
        <authorList>
            <person name="Zhu H."/>
        </authorList>
    </citation>
    <scope>NUCLEOTIDE SEQUENCE [LARGE SCALE GENOMIC DNA]</scope>
    <source>
        <strain evidence="7">K1R23-30</strain>
    </source>
</reference>
<dbReference type="PANTHER" id="PTHR23407:SF1">
    <property type="entry name" value="5-FORMYLTETRAHYDROFOLATE CYCLO-LIGASE"/>
    <property type="match status" value="1"/>
</dbReference>
<dbReference type="EMBL" id="QYUO01000001">
    <property type="protein sequence ID" value="RJF97597.1"/>
    <property type="molecule type" value="Genomic_DNA"/>
</dbReference>
<dbReference type="RefSeq" id="WP_119767545.1">
    <property type="nucleotide sequence ID" value="NZ_QYUO01000001.1"/>
</dbReference>
<evidence type="ECO:0000313" key="7">
    <source>
        <dbReference type="Proteomes" id="UP000265955"/>
    </source>
</evidence>
<dbReference type="EC" id="6.3.3.2" evidence="5"/>
<dbReference type="InterPro" id="IPR002698">
    <property type="entry name" value="FTHF_cligase"/>
</dbReference>
<evidence type="ECO:0000313" key="6">
    <source>
        <dbReference type="EMBL" id="RJF97597.1"/>
    </source>
</evidence>
<gene>
    <name evidence="6" type="ORF">D3871_02945</name>
</gene>
<keyword evidence="6" id="KW-0436">Ligase</keyword>
<dbReference type="AlphaFoldDB" id="A0A3A3FN04"/>
<dbReference type="GO" id="GO:0005524">
    <property type="term" value="F:ATP binding"/>
    <property type="evidence" value="ECO:0007669"/>
    <property type="project" value="UniProtKB-KW"/>
</dbReference>
<keyword evidence="3 4" id="KW-0067">ATP-binding</keyword>
<keyword evidence="5" id="KW-0479">Metal-binding</keyword>
<feature type="binding site" evidence="4">
    <location>
        <begin position="133"/>
        <end position="141"/>
    </location>
    <ligand>
        <name>ATP</name>
        <dbReference type="ChEBI" id="CHEBI:30616"/>
    </ligand>
</feature>
<dbReference type="GO" id="GO:0030272">
    <property type="term" value="F:5-formyltetrahydrofolate cyclo-ligase activity"/>
    <property type="evidence" value="ECO:0007669"/>
    <property type="project" value="UniProtKB-EC"/>
</dbReference>
<dbReference type="Pfam" id="PF01812">
    <property type="entry name" value="5-FTHF_cyc-lig"/>
    <property type="match status" value="1"/>
</dbReference>
<accession>A0A3A3FN04</accession>
<proteinExistence type="inferred from homology"/>
<dbReference type="OrthoDB" id="9801938at2"/>
<comment type="cofactor">
    <cofactor evidence="5">
        <name>Mg(2+)</name>
        <dbReference type="ChEBI" id="CHEBI:18420"/>
    </cofactor>
</comment>
<evidence type="ECO:0000256" key="3">
    <source>
        <dbReference type="ARBA" id="ARBA00022840"/>
    </source>
</evidence>
<dbReference type="InterPro" id="IPR037171">
    <property type="entry name" value="NagB/RpiA_transferase-like"/>
</dbReference>
<dbReference type="PANTHER" id="PTHR23407">
    <property type="entry name" value="ATPASE INHIBITOR/5-FORMYLTETRAHYDROFOLATE CYCLO-LIGASE"/>
    <property type="match status" value="1"/>
</dbReference>
<organism evidence="6 7">
    <name type="scientific">Noviherbaspirillum saxi</name>
    <dbReference type="NCBI Taxonomy" id="2320863"/>
    <lineage>
        <taxon>Bacteria</taxon>
        <taxon>Pseudomonadati</taxon>
        <taxon>Pseudomonadota</taxon>
        <taxon>Betaproteobacteria</taxon>
        <taxon>Burkholderiales</taxon>
        <taxon>Oxalobacteraceae</taxon>
        <taxon>Noviherbaspirillum</taxon>
    </lineage>
</organism>
<dbReference type="Proteomes" id="UP000265955">
    <property type="component" value="Unassembled WGS sequence"/>
</dbReference>
<comment type="caution">
    <text evidence="6">The sequence shown here is derived from an EMBL/GenBank/DDBJ whole genome shotgun (WGS) entry which is preliminary data.</text>
</comment>
<dbReference type="NCBIfam" id="TIGR02727">
    <property type="entry name" value="MTHFS_bact"/>
    <property type="match status" value="1"/>
</dbReference>
<sequence>MPESSPTKTILRQELLADRQAIVPEVRRQSDRSIGERLIAWLDSHPVAVLGVYWPIRGEPDLRDAYGIIAARGVQLALPVVVEKNTALRFLRWTPGDSMRKDSYGVAIPACEIDMTPQTVLVPCIGFNHMRYRLGYGGGFYDRTLAGIPRPAAIGIAYASALATFSPDAHDIALDAVITESATY</sequence>